<accession>A0A515DH17</accession>
<dbReference type="OrthoDB" id="5292387at2"/>
<dbReference type="SUPFAM" id="SSF46785">
    <property type="entry name" value="Winged helix' DNA-binding domain"/>
    <property type="match status" value="1"/>
</dbReference>
<dbReference type="Proteomes" id="UP000316798">
    <property type="component" value="Chromosome"/>
</dbReference>
<gene>
    <name evidence="6" type="ORF">EUB48_06755</name>
</gene>
<dbReference type="InterPro" id="IPR036388">
    <property type="entry name" value="WH-like_DNA-bd_sf"/>
</dbReference>
<evidence type="ECO:0000313" key="7">
    <source>
        <dbReference type="Proteomes" id="UP000316798"/>
    </source>
</evidence>
<dbReference type="Pfam" id="PF03466">
    <property type="entry name" value="LysR_substrate"/>
    <property type="match status" value="1"/>
</dbReference>
<dbReference type="PROSITE" id="PS50931">
    <property type="entry name" value="HTH_LYSR"/>
    <property type="match status" value="1"/>
</dbReference>
<keyword evidence="4" id="KW-0804">Transcription</keyword>
<dbReference type="PANTHER" id="PTHR30346:SF0">
    <property type="entry name" value="HCA OPERON TRANSCRIPTIONAL ACTIVATOR HCAR"/>
    <property type="match status" value="1"/>
</dbReference>
<evidence type="ECO:0000259" key="5">
    <source>
        <dbReference type="PROSITE" id="PS50931"/>
    </source>
</evidence>
<dbReference type="GO" id="GO:0032993">
    <property type="term" value="C:protein-DNA complex"/>
    <property type="evidence" value="ECO:0007669"/>
    <property type="project" value="TreeGrafter"/>
</dbReference>
<dbReference type="GO" id="GO:0003677">
    <property type="term" value="F:DNA binding"/>
    <property type="evidence" value="ECO:0007669"/>
    <property type="project" value="UniProtKB-KW"/>
</dbReference>
<name>A0A515DH17_9BURK</name>
<proteinExistence type="inferred from homology"/>
<comment type="similarity">
    <text evidence="1">Belongs to the LysR transcriptional regulatory family.</text>
</comment>
<keyword evidence="2" id="KW-0805">Transcription regulation</keyword>
<dbReference type="PANTHER" id="PTHR30346">
    <property type="entry name" value="TRANSCRIPTIONAL DUAL REGULATOR HCAR-RELATED"/>
    <property type="match status" value="1"/>
</dbReference>
<keyword evidence="3" id="KW-0238">DNA-binding</keyword>
<evidence type="ECO:0000256" key="3">
    <source>
        <dbReference type="ARBA" id="ARBA00023125"/>
    </source>
</evidence>
<reference evidence="6 7" key="1">
    <citation type="submission" date="2019-01" db="EMBL/GenBank/DDBJ databases">
        <title>Genomic insights into a novel species Rhodoferax sp.</title>
        <authorList>
            <person name="Jin L."/>
        </authorList>
    </citation>
    <scope>NUCLEOTIDE SEQUENCE [LARGE SCALE GENOMIC DNA]</scope>
    <source>
        <strain evidence="6 7">CHu59-6-5</strain>
    </source>
</reference>
<protein>
    <submittedName>
        <fullName evidence="6">LysR family transcriptional regulator</fullName>
    </submittedName>
</protein>
<evidence type="ECO:0000256" key="2">
    <source>
        <dbReference type="ARBA" id="ARBA00023015"/>
    </source>
</evidence>
<dbReference type="PRINTS" id="PR00039">
    <property type="entry name" value="HTHLYSR"/>
</dbReference>
<dbReference type="InterPro" id="IPR036390">
    <property type="entry name" value="WH_DNA-bd_sf"/>
</dbReference>
<organism evidence="6 7">
    <name type="scientific">Rhodoferax sediminis</name>
    <dbReference type="NCBI Taxonomy" id="2509614"/>
    <lineage>
        <taxon>Bacteria</taxon>
        <taxon>Pseudomonadati</taxon>
        <taxon>Pseudomonadota</taxon>
        <taxon>Betaproteobacteria</taxon>
        <taxon>Burkholderiales</taxon>
        <taxon>Comamonadaceae</taxon>
        <taxon>Rhodoferax</taxon>
    </lineage>
</organism>
<evidence type="ECO:0000256" key="1">
    <source>
        <dbReference type="ARBA" id="ARBA00009437"/>
    </source>
</evidence>
<dbReference type="AlphaFoldDB" id="A0A515DH17"/>
<dbReference type="GO" id="GO:0003700">
    <property type="term" value="F:DNA-binding transcription factor activity"/>
    <property type="evidence" value="ECO:0007669"/>
    <property type="project" value="InterPro"/>
</dbReference>
<evidence type="ECO:0000256" key="4">
    <source>
        <dbReference type="ARBA" id="ARBA00023163"/>
    </source>
</evidence>
<evidence type="ECO:0000313" key="6">
    <source>
        <dbReference type="EMBL" id="QDL39678.1"/>
    </source>
</evidence>
<dbReference type="Gene3D" id="3.40.190.10">
    <property type="entry name" value="Periplasmic binding protein-like II"/>
    <property type="match status" value="2"/>
</dbReference>
<dbReference type="InterPro" id="IPR000847">
    <property type="entry name" value="LysR_HTH_N"/>
</dbReference>
<keyword evidence="7" id="KW-1185">Reference proteome</keyword>
<dbReference type="EMBL" id="CP035503">
    <property type="protein sequence ID" value="QDL39678.1"/>
    <property type="molecule type" value="Genomic_DNA"/>
</dbReference>
<sequence>MELRHLRYFVVLADELHFGRAAQRLAMTQPPLSFNIKQLEASLGVTLFERSSKGVKLTPAGDSFCESALRLLAEAEQAQTLARQVAAGTTSKLRVGFVGSMIFRGLPERLRSFQEAHPLVQVQLTELNSAEQVEAIGRRQLDVGFVHTSRIPADMKRFMYMSEPFVCCLPQSHPAARQASVELRELSSDAFILFSRGASPDYFERILALCAEQGLQPLVKHEVRHWLSVVSLVAKGVGVAVVPNALREAGIAGARFVPLSDSKYRSEVHCVWQERRLPTALPALLDVFRATPAQSSPSPPRPRRPA</sequence>
<dbReference type="KEGG" id="rhf:EUB48_06755"/>
<dbReference type="SUPFAM" id="SSF53850">
    <property type="entry name" value="Periplasmic binding protein-like II"/>
    <property type="match status" value="1"/>
</dbReference>
<dbReference type="Pfam" id="PF00126">
    <property type="entry name" value="HTH_1"/>
    <property type="match status" value="1"/>
</dbReference>
<dbReference type="InterPro" id="IPR005119">
    <property type="entry name" value="LysR_subst-bd"/>
</dbReference>
<feature type="domain" description="HTH lysR-type" evidence="5">
    <location>
        <begin position="1"/>
        <end position="58"/>
    </location>
</feature>
<dbReference type="Gene3D" id="1.10.10.10">
    <property type="entry name" value="Winged helix-like DNA-binding domain superfamily/Winged helix DNA-binding domain"/>
    <property type="match status" value="1"/>
</dbReference>
<dbReference type="FunFam" id="1.10.10.10:FF:000001">
    <property type="entry name" value="LysR family transcriptional regulator"/>
    <property type="match status" value="1"/>
</dbReference>